<evidence type="ECO:0000256" key="8">
    <source>
        <dbReference type="ARBA" id="ARBA00022958"/>
    </source>
</evidence>
<feature type="transmembrane region" description="Helical" evidence="12">
    <location>
        <begin position="326"/>
        <end position="345"/>
    </location>
</feature>
<dbReference type="PANTHER" id="PTHR32024">
    <property type="entry name" value="TRK SYSTEM POTASSIUM UPTAKE PROTEIN TRKG-RELATED"/>
    <property type="match status" value="1"/>
</dbReference>
<evidence type="ECO:0000256" key="5">
    <source>
        <dbReference type="ARBA" id="ARBA00022519"/>
    </source>
</evidence>
<dbReference type="InterPro" id="IPR004772">
    <property type="entry name" value="TrkH"/>
</dbReference>
<keyword evidence="14" id="KW-1185">Reference proteome</keyword>
<name>A0A0E3Q5L3_9EURY</name>
<keyword evidence="6" id="KW-0633">Potassium transport</keyword>
<keyword evidence="9 12" id="KW-1133">Transmembrane helix</keyword>
<feature type="transmembrane region" description="Helical" evidence="12">
    <location>
        <begin position="298"/>
        <end position="319"/>
    </location>
</feature>
<proteinExistence type="inferred from homology"/>
<dbReference type="GO" id="GO:0005886">
    <property type="term" value="C:plasma membrane"/>
    <property type="evidence" value="ECO:0007669"/>
    <property type="project" value="UniProtKB-SubCell"/>
</dbReference>
<feature type="transmembrane region" description="Helical" evidence="12">
    <location>
        <begin position="449"/>
        <end position="470"/>
    </location>
</feature>
<keyword evidence="3" id="KW-0813">Transport</keyword>
<feature type="transmembrane region" description="Helical" evidence="12">
    <location>
        <begin position="37"/>
        <end position="55"/>
    </location>
</feature>
<gene>
    <name evidence="13" type="ORF">MSVAZ_1806</name>
</gene>
<keyword evidence="5" id="KW-0997">Cell inner membrane</keyword>
<comment type="similarity">
    <text evidence="2">Belongs to the TrkH potassium transport family.</text>
</comment>
<dbReference type="STRING" id="1434123.MSVAZ_1806"/>
<keyword evidence="11 12" id="KW-0472">Membrane</keyword>
<dbReference type="GeneID" id="24810254"/>
<evidence type="ECO:0000313" key="13">
    <source>
        <dbReference type="EMBL" id="AKB44075.1"/>
    </source>
</evidence>
<protein>
    <submittedName>
        <fullName evidence="13">Potassium uptake protein TrkH</fullName>
    </submittedName>
</protein>
<evidence type="ECO:0000313" key="14">
    <source>
        <dbReference type="Proteomes" id="UP000033096"/>
    </source>
</evidence>
<evidence type="ECO:0000256" key="3">
    <source>
        <dbReference type="ARBA" id="ARBA00022448"/>
    </source>
</evidence>
<dbReference type="InterPro" id="IPR003445">
    <property type="entry name" value="Cat_transpt"/>
</dbReference>
<keyword evidence="10" id="KW-0406">Ion transport</keyword>
<feature type="transmembrane region" description="Helical" evidence="12">
    <location>
        <begin position="67"/>
        <end position="87"/>
    </location>
</feature>
<dbReference type="HOGENOM" id="CLU_030708_0_2_2"/>
<feature type="transmembrane region" description="Helical" evidence="12">
    <location>
        <begin position="421"/>
        <end position="443"/>
    </location>
</feature>
<feature type="transmembrane region" description="Helical" evidence="12">
    <location>
        <begin position="230"/>
        <end position="248"/>
    </location>
</feature>
<evidence type="ECO:0000256" key="7">
    <source>
        <dbReference type="ARBA" id="ARBA00022692"/>
    </source>
</evidence>
<keyword evidence="4" id="KW-1003">Cell membrane</keyword>
<dbReference type="RefSeq" id="WP_048120529.1">
    <property type="nucleotide sequence ID" value="NZ_CP009520.1"/>
</dbReference>
<evidence type="ECO:0000256" key="6">
    <source>
        <dbReference type="ARBA" id="ARBA00022538"/>
    </source>
</evidence>
<evidence type="ECO:0000256" key="1">
    <source>
        <dbReference type="ARBA" id="ARBA00004429"/>
    </source>
</evidence>
<evidence type="ECO:0000256" key="9">
    <source>
        <dbReference type="ARBA" id="ARBA00022989"/>
    </source>
</evidence>
<feature type="transmembrane region" description="Helical" evidence="12">
    <location>
        <begin position="268"/>
        <end position="286"/>
    </location>
</feature>
<feature type="transmembrane region" description="Helical" evidence="12">
    <location>
        <begin position="384"/>
        <end position="409"/>
    </location>
</feature>
<dbReference type="KEGG" id="mvc:MSVAZ_1806"/>
<dbReference type="AlphaFoldDB" id="A0A0E3Q5L3"/>
<evidence type="ECO:0000256" key="10">
    <source>
        <dbReference type="ARBA" id="ARBA00023065"/>
    </source>
</evidence>
<dbReference type="Proteomes" id="UP000033096">
    <property type="component" value="Chromosome"/>
</dbReference>
<feature type="transmembrane region" description="Helical" evidence="12">
    <location>
        <begin position="7"/>
        <end position="31"/>
    </location>
</feature>
<evidence type="ECO:0000256" key="11">
    <source>
        <dbReference type="ARBA" id="ARBA00023136"/>
    </source>
</evidence>
<feature type="transmembrane region" description="Helical" evidence="12">
    <location>
        <begin position="127"/>
        <end position="147"/>
    </location>
</feature>
<dbReference type="Pfam" id="PF02386">
    <property type="entry name" value="TrkH"/>
    <property type="match status" value="1"/>
</dbReference>
<sequence>MNFRVVLYALGGVLRLLGLIMVVPLGVAYYYGESLTPFLVSILITTLTGFLLLTYKTEEEWMRKEGFAIVALSWLAAAVFGAIPFMLDGISPLNAIFESMSGFTTTGSTILTDIESHPKGILFWRGMIQWLGGMGIIVLFIAILPKLGVAGRQLFRAEAPGPTEDKLKPRVKETARILWVVYFAISLLQVIVLLLAGVSLYDSFNHTFTTMACGGFSNYALSVEAFNSPLIEFIITFFMFIAGANFALHYRAIYIDKKFLFKDDEFRFYTVLVLSATAILAILLWRDMGTGFFNSFRFAIFQIVSIMTSTGFATTDFNLWSDSAKMVLIVVMFIGGCAGSTGGGMKVVRVLILLRHSRAELFKAIHPRAIKAVKFNNKNVPDEIVNSIVSFVVIYLLVFLLSTLILSVLGMDIITSFTASIATLGNIGPGLNVVGPMGSFAPIPPLGKLVLIANMWIGRLEVYTVILLFTPEFWSK</sequence>
<dbReference type="PIRSF" id="PIRSF006247">
    <property type="entry name" value="TrkH"/>
    <property type="match status" value="1"/>
</dbReference>
<dbReference type="NCBIfam" id="TIGR00933">
    <property type="entry name" value="2a38"/>
    <property type="match status" value="1"/>
</dbReference>
<organism evidence="13 14">
    <name type="scientific">Methanosarcina vacuolata Z-761</name>
    <dbReference type="NCBI Taxonomy" id="1434123"/>
    <lineage>
        <taxon>Archaea</taxon>
        <taxon>Methanobacteriati</taxon>
        <taxon>Methanobacteriota</taxon>
        <taxon>Stenosarchaea group</taxon>
        <taxon>Methanomicrobia</taxon>
        <taxon>Methanosarcinales</taxon>
        <taxon>Methanosarcinaceae</taxon>
        <taxon>Methanosarcina</taxon>
    </lineage>
</organism>
<dbReference type="PANTHER" id="PTHR32024:SF2">
    <property type="entry name" value="TRK SYSTEM POTASSIUM UPTAKE PROTEIN TRKG-RELATED"/>
    <property type="match status" value="1"/>
</dbReference>
<keyword evidence="8" id="KW-0630">Potassium</keyword>
<dbReference type="GO" id="GO:0015379">
    <property type="term" value="F:potassium:chloride symporter activity"/>
    <property type="evidence" value="ECO:0007669"/>
    <property type="project" value="InterPro"/>
</dbReference>
<evidence type="ECO:0000256" key="2">
    <source>
        <dbReference type="ARBA" id="ARBA00009137"/>
    </source>
</evidence>
<feature type="transmembrane region" description="Helical" evidence="12">
    <location>
        <begin position="177"/>
        <end position="201"/>
    </location>
</feature>
<accession>A0A0E3Q5L3</accession>
<evidence type="ECO:0000256" key="12">
    <source>
        <dbReference type="SAM" id="Phobius"/>
    </source>
</evidence>
<reference evidence="13 14" key="1">
    <citation type="submission" date="2014-07" db="EMBL/GenBank/DDBJ databases">
        <title>Methanogenic archaea and the global carbon cycle.</title>
        <authorList>
            <person name="Henriksen J.R."/>
            <person name="Luke J."/>
            <person name="Reinhart S."/>
            <person name="Benedict M.N."/>
            <person name="Youngblut N.D."/>
            <person name="Metcalf M.E."/>
            <person name="Whitaker R.J."/>
            <person name="Metcalf W.W."/>
        </authorList>
    </citation>
    <scope>NUCLEOTIDE SEQUENCE [LARGE SCALE GENOMIC DNA]</scope>
    <source>
        <strain evidence="13 14">Z-761</strain>
    </source>
</reference>
<comment type="subcellular location">
    <subcellularLocation>
        <location evidence="1">Cell inner membrane</location>
        <topology evidence="1">Multi-pass membrane protein</topology>
    </subcellularLocation>
</comment>
<evidence type="ECO:0000256" key="4">
    <source>
        <dbReference type="ARBA" id="ARBA00022475"/>
    </source>
</evidence>
<dbReference type="PATRIC" id="fig|1434123.4.peg.2190"/>
<keyword evidence="7 12" id="KW-0812">Transmembrane</keyword>
<dbReference type="EMBL" id="CP009520">
    <property type="protein sequence ID" value="AKB44075.1"/>
    <property type="molecule type" value="Genomic_DNA"/>
</dbReference>